<evidence type="ECO:0000256" key="6">
    <source>
        <dbReference type="SAM" id="Phobius"/>
    </source>
</evidence>
<organism evidence="7">
    <name type="scientific">freshwater metagenome</name>
    <dbReference type="NCBI Taxonomy" id="449393"/>
    <lineage>
        <taxon>unclassified sequences</taxon>
        <taxon>metagenomes</taxon>
        <taxon>ecological metagenomes</taxon>
    </lineage>
</organism>
<dbReference type="CDD" id="cd06579">
    <property type="entry name" value="TM_PBP1_transp_AraH_like"/>
    <property type="match status" value="1"/>
</dbReference>
<dbReference type="GO" id="GO:0005886">
    <property type="term" value="C:plasma membrane"/>
    <property type="evidence" value="ECO:0007669"/>
    <property type="project" value="UniProtKB-SubCell"/>
</dbReference>
<reference evidence="7" key="1">
    <citation type="submission" date="2020-05" db="EMBL/GenBank/DDBJ databases">
        <authorList>
            <person name="Chiriac C."/>
            <person name="Salcher M."/>
            <person name="Ghai R."/>
            <person name="Kavagutti S V."/>
        </authorList>
    </citation>
    <scope>NUCLEOTIDE SEQUENCE</scope>
</reference>
<dbReference type="Pfam" id="PF02653">
    <property type="entry name" value="BPD_transp_2"/>
    <property type="match status" value="1"/>
</dbReference>
<dbReference type="GO" id="GO:0022857">
    <property type="term" value="F:transmembrane transporter activity"/>
    <property type="evidence" value="ECO:0007669"/>
    <property type="project" value="InterPro"/>
</dbReference>
<feature type="transmembrane region" description="Helical" evidence="6">
    <location>
        <begin position="212"/>
        <end position="232"/>
    </location>
</feature>
<keyword evidence="5 6" id="KW-0472">Membrane</keyword>
<evidence type="ECO:0000256" key="3">
    <source>
        <dbReference type="ARBA" id="ARBA00022692"/>
    </source>
</evidence>
<dbReference type="InterPro" id="IPR001851">
    <property type="entry name" value="ABC_transp_permease"/>
</dbReference>
<gene>
    <name evidence="7" type="ORF">UFOPK2310_00515</name>
</gene>
<feature type="transmembrane region" description="Helical" evidence="6">
    <location>
        <begin position="293"/>
        <end position="311"/>
    </location>
</feature>
<dbReference type="EMBL" id="CAEZWW010000046">
    <property type="protein sequence ID" value="CAB4669138.1"/>
    <property type="molecule type" value="Genomic_DNA"/>
</dbReference>
<dbReference type="AlphaFoldDB" id="A0A6J6M803"/>
<sequence length="340" mass="35254">MNTNPGRIRQTLTDGTGRAVFFWLILMAIWLSLQSTQGMGVDLGQIQSYLVLSLPLIVAAIGVTLVIIMGQFDLSAAGVIGIVNVIIASTLSSWNPLLVVVLMMALGGFIGLVNGLFVILGKLPAIAVTLATLIILQGLAVVILPQPSGKIPPFLVDGVRVPFVALGIIVIIIIAWMLFKRSRLGLYMFALGADPEALHLSGLPVKKIQLKIFVLAGALYGLAGVFMSASLGSGDGNAADSFLLTTFAAAAIGGTAFVGGRGSAVGTLFGALTLLAIPKVLFVIGVSDWTQKVAFGLLVLLAVVAGAFSSLRKDREQLLVAPYSTPTEGELSTATKGGNA</sequence>
<protein>
    <submittedName>
        <fullName evidence="7">Unannotated protein</fullName>
    </submittedName>
</protein>
<keyword evidence="3 6" id="KW-0812">Transmembrane</keyword>
<evidence type="ECO:0000256" key="2">
    <source>
        <dbReference type="ARBA" id="ARBA00022475"/>
    </source>
</evidence>
<feature type="transmembrane region" description="Helical" evidence="6">
    <location>
        <begin position="46"/>
        <end position="67"/>
    </location>
</feature>
<feature type="transmembrane region" description="Helical" evidence="6">
    <location>
        <begin position="97"/>
        <end position="119"/>
    </location>
</feature>
<feature type="transmembrane region" description="Helical" evidence="6">
    <location>
        <begin position="159"/>
        <end position="179"/>
    </location>
</feature>
<keyword evidence="4 6" id="KW-1133">Transmembrane helix</keyword>
<evidence type="ECO:0000256" key="5">
    <source>
        <dbReference type="ARBA" id="ARBA00023136"/>
    </source>
</evidence>
<evidence type="ECO:0000256" key="1">
    <source>
        <dbReference type="ARBA" id="ARBA00004651"/>
    </source>
</evidence>
<feature type="transmembrane region" description="Helical" evidence="6">
    <location>
        <begin position="74"/>
        <end position="91"/>
    </location>
</feature>
<proteinExistence type="predicted"/>
<dbReference type="PANTHER" id="PTHR32196">
    <property type="entry name" value="ABC TRANSPORTER PERMEASE PROTEIN YPHD-RELATED-RELATED"/>
    <property type="match status" value="1"/>
</dbReference>
<feature type="transmembrane region" description="Helical" evidence="6">
    <location>
        <begin position="126"/>
        <end position="147"/>
    </location>
</feature>
<keyword evidence="2" id="KW-1003">Cell membrane</keyword>
<feature type="transmembrane region" description="Helical" evidence="6">
    <location>
        <begin position="265"/>
        <end position="287"/>
    </location>
</feature>
<feature type="transmembrane region" description="Helical" evidence="6">
    <location>
        <begin position="238"/>
        <end position="258"/>
    </location>
</feature>
<accession>A0A6J6M803</accession>
<feature type="transmembrane region" description="Helical" evidence="6">
    <location>
        <begin position="20"/>
        <end position="40"/>
    </location>
</feature>
<name>A0A6J6M803_9ZZZZ</name>
<comment type="subcellular location">
    <subcellularLocation>
        <location evidence="1">Cell membrane</location>
        <topology evidence="1">Multi-pass membrane protein</topology>
    </subcellularLocation>
</comment>
<evidence type="ECO:0000256" key="4">
    <source>
        <dbReference type="ARBA" id="ARBA00022989"/>
    </source>
</evidence>
<evidence type="ECO:0000313" key="7">
    <source>
        <dbReference type="EMBL" id="CAB4669138.1"/>
    </source>
</evidence>